<comment type="cofactor">
    <cofactor evidence="1">
        <name>FMN</name>
        <dbReference type="ChEBI" id="CHEBI:58210"/>
    </cofactor>
</comment>
<evidence type="ECO:0000313" key="10">
    <source>
        <dbReference type="EMBL" id="MDR7082296.1"/>
    </source>
</evidence>
<dbReference type="Proteomes" id="UP001252243">
    <property type="component" value="Unassembled WGS sequence"/>
</dbReference>
<dbReference type="EMBL" id="JAVDVQ010000005">
    <property type="protein sequence ID" value="MDR7082296.1"/>
    <property type="molecule type" value="Genomic_DNA"/>
</dbReference>
<dbReference type="GO" id="GO:0018580">
    <property type="term" value="F:nitronate monooxygenase activity"/>
    <property type="evidence" value="ECO:0007669"/>
    <property type="project" value="UniProtKB-EC"/>
</dbReference>
<organism evidence="10 11">
    <name type="scientific">Arthrobacter ginsengisoli</name>
    <dbReference type="NCBI Taxonomy" id="1356565"/>
    <lineage>
        <taxon>Bacteria</taxon>
        <taxon>Bacillati</taxon>
        <taxon>Actinomycetota</taxon>
        <taxon>Actinomycetes</taxon>
        <taxon>Micrococcales</taxon>
        <taxon>Micrococcaceae</taxon>
        <taxon>Arthrobacter</taxon>
    </lineage>
</organism>
<keyword evidence="4" id="KW-0285">Flavoprotein</keyword>
<dbReference type="Gene3D" id="3.20.20.70">
    <property type="entry name" value="Aldolase class I"/>
    <property type="match status" value="1"/>
</dbReference>
<evidence type="ECO:0000256" key="5">
    <source>
        <dbReference type="ARBA" id="ARBA00022643"/>
    </source>
</evidence>
<protein>
    <recommendedName>
        <fullName evidence="8">Propionate 3-nitronate monooxygenase</fullName>
    </recommendedName>
</protein>
<evidence type="ECO:0000256" key="7">
    <source>
        <dbReference type="ARBA" id="ARBA00023033"/>
    </source>
</evidence>
<gene>
    <name evidence="10" type="ORF">J2X01_001584</name>
</gene>
<evidence type="ECO:0000256" key="9">
    <source>
        <dbReference type="ARBA" id="ARBA00049401"/>
    </source>
</evidence>
<dbReference type="PANTHER" id="PTHR42747:SF3">
    <property type="entry name" value="NITRONATE MONOOXYGENASE-RELATED"/>
    <property type="match status" value="1"/>
</dbReference>
<keyword evidence="5" id="KW-0288">FMN</keyword>
<comment type="caution">
    <text evidence="10">The sequence shown here is derived from an EMBL/GenBank/DDBJ whole genome shotgun (WGS) entry which is preliminary data.</text>
</comment>
<evidence type="ECO:0000256" key="3">
    <source>
        <dbReference type="ARBA" id="ARBA00022575"/>
    </source>
</evidence>
<dbReference type="Pfam" id="PF03060">
    <property type="entry name" value="NMO"/>
    <property type="match status" value="1"/>
</dbReference>
<dbReference type="InterPro" id="IPR013785">
    <property type="entry name" value="Aldolase_TIM"/>
</dbReference>
<keyword evidence="11" id="KW-1185">Reference proteome</keyword>
<keyword evidence="3" id="KW-0216">Detoxification</keyword>
<evidence type="ECO:0000313" key="11">
    <source>
        <dbReference type="Proteomes" id="UP001252243"/>
    </source>
</evidence>
<evidence type="ECO:0000256" key="2">
    <source>
        <dbReference type="ARBA" id="ARBA00009881"/>
    </source>
</evidence>
<dbReference type="SUPFAM" id="SSF51412">
    <property type="entry name" value="Inosine monophosphate dehydrogenase (IMPDH)"/>
    <property type="match status" value="1"/>
</dbReference>
<evidence type="ECO:0000256" key="8">
    <source>
        <dbReference type="ARBA" id="ARBA00031155"/>
    </source>
</evidence>
<keyword evidence="7 10" id="KW-0503">Monooxygenase</keyword>
<accession>A0ABU1UAT2</accession>
<dbReference type="RefSeq" id="WP_310055243.1">
    <property type="nucleotide sequence ID" value="NZ_JAVDVQ010000005.1"/>
</dbReference>
<evidence type="ECO:0000256" key="6">
    <source>
        <dbReference type="ARBA" id="ARBA00023002"/>
    </source>
</evidence>
<dbReference type="PANTHER" id="PTHR42747">
    <property type="entry name" value="NITRONATE MONOOXYGENASE-RELATED"/>
    <property type="match status" value="1"/>
</dbReference>
<keyword evidence="6 10" id="KW-0560">Oxidoreductase</keyword>
<dbReference type="CDD" id="cd04730">
    <property type="entry name" value="NPD_like"/>
    <property type="match status" value="1"/>
</dbReference>
<comment type="catalytic activity">
    <reaction evidence="9">
        <text>3 propionate 3-nitronate + 3 O2 + H2O = 3 3-oxopropanoate + 2 nitrate + nitrite + H2O2 + 3 H(+)</text>
        <dbReference type="Rhea" id="RHEA:57332"/>
        <dbReference type="ChEBI" id="CHEBI:15377"/>
        <dbReference type="ChEBI" id="CHEBI:15378"/>
        <dbReference type="ChEBI" id="CHEBI:15379"/>
        <dbReference type="ChEBI" id="CHEBI:16240"/>
        <dbReference type="ChEBI" id="CHEBI:16301"/>
        <dbReference type="ChEBI" id="CHEBI:17632"/>
        <dbReference type="ChEBI" id="CHEBI:33190"/>
        <dbReference type="ChEBI" id="CHEBI:136067"/>
    </reaction>
</comment>
<evidence type="ECO:0000256" key="4">
    <source>
        <dbReference type="ARBA" id="ARBA00022630"/>
    </source>
</evidence>
<sequence length="350" mass="36147">MPHALFGTRIIAAPMAGGTSTPGFVTAVHQAGGLGFLAAGYKSVDAMRAEIGAARASGARFGMNLFVSDAAQLPPSKAVRAQLEEYRGRLAADALRYGVEVPPLRLDDDDHWQGKVEALLADPVELVSFTFGLPGADVVRAFQQAGSAVLVTVTTVAEALEAAGQGADALVVQHASAGGHSAAFQARTVHASREGSHVDSGPGTTAELLARVRSAVGLPLLAAGGVMDRSGLDEVLAAGAQAAQLGTAFLRTDESGARQLYKDALASPHFTETVLTRAFTGRPARALVNEFVRDHPDAPEAYPAVHHLTAPLRAAAAAAGDPERLNLWAGTGWQRARTGSVAEVMAELLG</sequence>
<evidence type="ECO:0000256" key="1">
    <source>
        <dbReference type="ARBA" id="ARBA00001917"/>
    </source>
</evidence>
<reference evidence="10 11" key="1">
    <citation type="submission" date="2023-07" db="EMBL/GenBank/DDBJ databases">
        <title>Sorghum-associated microbial communities from plants grown in Nebraska, USA.</title>
        <authorList>
            <person name="Schachtman D."/>
        </authorList>
    </citation>
    <scope>NUCLEOTIDE SEQUENCE [LARGE SCALE GENOMIC DNA]</scope>
    <source>
        <strain evidence="10 11">BE167</strain>
    </source>
</reference>
<name>A0ABU1UAT2_9MICC</name>
<comment type="similarity">
    <text evidence="2">Belongs to the nitronate monooxygenase family. NMO class I subfamily.</text>
</comment>
<dbReference type="InterPro" id="IPR004136">
    <property type="entry name" value="NMO"/>
</dbReference>
<proteinExistence type="inferred from homology"/>